<dbReference type="RefSeq" id="WP_345365698.1">
    <property type="nucleotide sequence ID" value="NZ_BAABII010000016.1"/>
</dbReference>
<dbReference type="Pfam" id="PF04149">
    <property type="entry name" value="DUF397"/>
    <property type="match status" value="1"/>
</dbReference>
<feature type="domain" description="DUF397" evidence="2">
    <location>
        <begin position="8"/>
        <end position="63"/>
    </location>
</feature>
<name>A0ABV4CIH6_9PSEU</name>
<evidence type="ECO:0000313" key="4">
    <source>
        <dbReference type="Proteomes" id="UP001564626"/>
    </source>
</evidence>
<dbReference type="EMBL" id="JBGEHV010000019">
    <property type="protein sequence ID" value="MEY8040283.1"/>
    <property type="molecule type" value="Genomic_DNA"/>
</dbReference>
<evidence type="ECO:0000256" key="1">
    <source>
        <dbReference type="SAM" id="MobiDB-lite"/>
    </source>
</evidence>
<dbReference type="InterPro" id="IPR007278">
    <property type="entry name" value="DUF397"/>
</dbReference>
<gene>
    <name evidence="3" type="ORF">AB8O55_12835</name>
</gene>
<proteinExistence type="predicted"/>
<feature type="region of interest" description="Disordered" evidence="1">
    <location>
        <begin position="1"/>
        <end position="22"/>
    </location>
</feature>
<accession>A0ABV4CIH6</accession>
<organism evidence="3 4">
    <name type="scientific">Saccharopolyspora cebuensis</name>
    <dbReference type="NCBI Taxonomy" id="418759"/>
    <lineage>
        <taxon>Bacteria</taxon>
        <taxon>Bacillati</taxon>
        <taxon>Actinomycetota</taxon>
        <taxon>Actinomycetes</taxon>
        <taxon>Pseudonocardiales</taxon>
        <taxon>Pseudonocardiaceae</taxon>
        <taxon>Saccharopolyspora</taxon>
    </lineage>
</organism>
<dbReference type="Proteomes" id="UP001564626">
    <property type="component" value="Unassembled WGS sequence"/>
</dbReference>
<evidence type="ECO:0000259" key="2">
    <source>
        <dbReference type="Pfam" id="PF04149"/>
    </source>
</evidence>
<sequence>MPEQSYSRWRKSSRSGQTGGNCVEVGFAGEGRAVRDTKQAAASDRPVLEFSVAAFAAFLGRVKSGELG</sequence>
<evidence type="ECO:0000313" key="3">
    <source>
        <dbReference type="EMBL" id="MEY8040283.1"/>
    </source>
</evidence>
<comment type="caution">
    <text evidence="3">The sequence shown here is derived from an EMBL/GenBank/DDBJ whole genome shotgun (WGS) entry which is preliminary data.</text>
</comment>
<keyword evidence="4" id="KW-1185">Reference proteome</keyword>
<reference evidence="3 4" key="1">
    <citation type="submission" date="2024-08" db="EMBL/GenBank/DDBJ databases">
        <title>Genome mining of Saccharopolyspora cebuensis PGLac3 from Nigerian medicinal plant.</title>
        <authorList>
            <person name="Ezeobiora C.E."/>
            <person name="Igbokwe N.H."/>
            <person name="Amin D.H."/>
            <person name="Mendie U.E."/>
        </authorList>
    </citation>
    <scope>NUCLEOTIDE SEQUENCE [LARGE SCALE GENOMIC DNA]</scope>
    <source>
        <strain evidence="3 4">PGLac3</strain>
    </source>
</reference>
<protein>
    <submittedName>
        <fullName evidence="3">DUF397 domain-containing protein</fullName>
    </submittedName>
</protein>